<evidence type="ECO:0000256" key="1">
    <source>
        <dbReference type="SAM" id="SignalP"/>
    </source>
</evidence>
<organism evidence="2 3">
    <name type="scientific">Hymenobacter monticola</name>
    <dbReference type="NCBI Taxonomy" id="1705399"/>
    <lineage>
        <taxon>Bacteria</taxon>
        <taxon>Pseudomonadati</taxon>
        <taxon>Bacteroidota</taxon>
        <taxon>Cytophagia</taxon>
        <taxon>Cytophagales</taxon>
        <taxon>Hymenobacteraceae</taxon>
        <taxon>Hymenobacter</taxon>
    </lineage>
</organism>
<feature type="chain" id="PRO_5046721498" evidence="1">
    <location>
        <begin position="24"/>
        <end position="115"/>
    </location>
</feature>
<proteinExistence type="predicted"/>
<dbReference type="RefSeq" id="WP_243519831.1">
    <property type="nucleotide sequence ID" value="NZ_CP094534.1"/>
</dbReference>
<name>A0ABY4BAZ1_9BACT</name>
<gene>
    <name evidence="2" type="ORF">MTP16_11410</name>
</gene>
<evidence type="ECO:0000313" key="2">
    <source>
        <dbReference type="EMBL" id="UOE36225.1"/>
    </source>
</evidence>
<evidence type="ECO:0000313" key="3">
    <source>
        <dbReference type="Proteomes" id="UP000831390"/>
    </source>
</evidence>
<reference evidence="2 3" key="1">
    <citation type="submission" date="2022-03" db="EMBL/GenBank/DDBJ databases">
        <title>Hymenobactersp. isolated from the air.</title>
        <authorList>
            <person name="Won M."/>
            <person name="Kwon S.-W."/>
        </authorList>
    </citation>
    <scope>NUCLEOTIDE SEQUENCE [LARGE SCALE GENOMIC DNA]</scope>
    <source>
        <strain evidence="2 3">KACC 22596</strain>
    </source>
</reference>
<sequence length="115" mass="12311">MKKLLILSACLLALWASPMPALAGEPSVVVVRIVDGGGQVFVTLAGPHGRKEEFTFKKESDKADGALFGAMHAATQGYQRVLEKLYREGYELKSTVPSSATATNPFTTLVFVKPG</sequence>
<accession>A0ABY4BAZ1</accession>
<dbReference type="Proteomes" id="UP000831390">
    <property type="component" value="Chromosome"/>
</dbReference>
<keyword evidence="1" id="KW-0732">Signal</keyword>
<feature type="signal peptide" evidence="1">
    <location>
        <begin position="1"/>
        <end position="23"/>
    </location>
</feature>
<protein>
    <submittedName>
        <fullName evidence="2">Uncharacterized protein</fullName>
    </submittedName>
</protein>
<keyword evidence="3" id="KW-1185">Reference proteome</keyword>
<dbReference type="EMBL" id="CP094534">
    <property type="protein sequence ID" value="UOE36225.1"/>
    <property type="molecule type" value="Genomic_DNA"/>
</dbReference>